<dbReference type="FunFam" id="1.10.510.10:FF:000153">
    <property type="entry name" value="Tribbles homolog 2"/>
    <property type="match status" value="1"/>
</dbReference>
<dbReference type="GO" id="GO:0031434">
    <property type="term" value="F:mitogen-activated protein kinase kinase binding"/>
    <property type="evidence" value="ECO:0007669"/>
    <property type="project" value="TreeGrafter"/>
</dbReference>
<dbReference type="InterPro" id="IPR011009">
    <property type="entry name" value="Kinase-like_dom_sf"/>
</dbReference>
<dbReference type="Gene3D" id="3.30.200.20">
    <property type="entry name" value="Phosphorylase Kinase, domain 1"/>
    <property type="match status" value="1"/>
</dbReference>
<dbReference type="AlphaFoldDB" id="A0A9N9WKR5"/>
<evidence type="ECO:0000313" key="5">
    <source>
        <dbReference type="Proteomes" id="UP001153620"/>
    </source>
</evidence>
<evidence type="ECO:0000313" key="4">
    <source>
        <dbReference type="EMBL" id="CAG9797165.1"/>
    </source>
</evidence>
<dbReference type="PROSITE" id="PS50011">
    <property type="entry name" value="PROTEIN_KINASE_DOM"/>
    <property type="match status" value="1"/>
</dbReference>
<reference evidence="4" key="2">
    <citation type="submission" date="2022-10" db="EMBL/GenBank/DDBJ databases">
        <authorList>
            <consortium name="ENA_rothamsted_submissions"/>
            <consortium name="culmorum"/>
            <person name="King R."/>
        </authorList>
    </citation>
    <scope>NUCLEOTIDE SEQUENCE</scope>
</reference>
<dbReference type="SUPFAM" id="SSF56112">
    <property type="entry name" value="Protein kinase-like (PK-like)"/>
    <property type="match status" value="1"/>
</dbReference>
<dbReference type="GO" id="GO:0004672">
    <property type="term" value="F:protein kinase activity"/>
    <property type="evidence" value="ECO:0007669"/>
    <property type="project" value="InterPro"/>
</dbReference>
<dbReference type="GO" id="GO:0032436">
    <property type="term" value="P:positive regulation of proteasomal ubiquitin-dependent protein catabolic process"/>
    <property type="evidence" value="ECO:0007669"/>
    <property type="project" value="TreeGrafter"/>
</dbReference>
<dbReference type="GO" id="GO:0005634">
    <property type="term" value="C:nucleus"/>
    <property type="evidence" value="ECO:0007669"/>
    <property type="project" value="TreeGrafter"/>
</dbReference>
<keyword evidence="5" id="KW-1185">Reference proteome</keyword>
<accession>A0A9N9WKR5</accession>
<dbReference type="InterPro" id="IPR000719">
    <property type="entry name" value="Prot_kinase_dom"/>
</dbReference>
<dbReference type="EMBL" id="OU895877">
    <property type="protein sequence ID" value="CAG9797165.1"/>
    <property type="molecule type" value="Genomic_DNA"/>
</dbReference>
<dbReference type="Gene3D" id="1.10.510.10">
    <property type="entry name" value="Transferase(Phosphotransferase) domain 1"/>
    <property type="match status" value="1"/>
</dbReference>
<feature type="compositionally biased region" description="Polar residues" evidence="2">
    <location>
        <begin position="450"/>
        <end position="459"/>
    </location>
</feature>
<organism evidence="4 5">
    <name type="scientific">Chironomus riparius</name>
    <dbReference type="NCBI Taxonomy" id="315576"/>
    <lineage>
        <taxon>Eukaryota</taxon>
        <taxon>Metazoa</taxon>
        <taxon>Ecdysozoa</taxon>
        <taxon>Arthropoda</taxon>
        <taxon>Hexapoda</taxon>
        <taxon>Insecta</taxon>
        <taxon>Pterygota</taxon>
        <taxon>Neoptera</taxon>
        <taxon>Endopterygota</taxon>
        <taxon>Diptera</taxon>
        <taxon>Nematocera</taxon>
        <taxon>Chironomoidea</taxon>
        <taxon>Chironomidae</taxon>
        <taxon>Chironominae</taxon>
        <taxon>Chironomus</taxon>
    </lineage>
</organism>
<dbReference type="InterPro" id="IPR024104">
    <property type="entry name" value="Tribbles/Ser_Thr_kinase_40"/>
</dbReference>
<dbReference type="Pfam" id="PF00069">
    <property type="entry name" value="Pkinase"/>
    <property type="match status" value="1"/>
</dbReference>
<dbReference type="OrthoDB" id="410920at2759"/>
<dbReference type="SMART" id="SM00220">
    <property type="entry name" value="S_TKc"/>
    <property type="match status" value="1"/>
</dbReference>
<proteinExistence type="inferred from homology"/>
<comment type="similarity">
    <text evidence="1">Belongs to the protein kinase superfamily. CAMK Ser/Thr protein kinase family. Tribbles subfamily.</text>
</comment>
<protein>
    <recommendedName>
        <fullName evidence="3">Protein kinase domain-containing protein</fullName>
    </recommendedName>
</protein>
<evidence type="ECO:0000259" key="3">
    <source>
        <dbReference type="PROSITE" id="PS50011"/>
    </source>
</evidence>
<dbReference type="Proteomes" id="UP001153620">
    <property type="component" value="Chromosome 1"/>
</dbReference>
<feature type="compositionally biased region" description="Gly residues" evidence="2">
    <location>
        <begin position="477"/>
        <end position="486"/>
    </location>
</feature>
<feature type="region of interest" description="Disordered" evidence="2">
    <location>
        <begin position="449"/>
        <end position="486"/>
    </location>
</feature>
<evidence type="ECO:0000256" key="1">
    <source>
        <dbReference type="ARBA" id="ARBA00038180"/>
    </source>
</evidence>
<gene>
    <name evidence="4" type="ORF">CHIRRI_LOCUS165</name>
</gene>
<reference evidence="4" key="1">
    <citation type="submission" date="2022-01" db="EMBL/GenBank/DDBJ databases">
        <authorList>
            <person name="King R."/>
        </authorList>
    </citation>
    <scope>NUCLEOTIDE SEQUENCE</scope>
</reference>
<dbReference type="GO" id="GO:0005524">
    <property type="term" value="F:ATP binding"/>
    <property type="evidence" value="ECO:0007669"/>
    <property type="project" value="InterPro"/>
</dbReference>
<dbReference type="PANTHER" id="PTHR22961:SF13">
    <property type="entry name" value="TRIBBLES"/>
    <property type="match status" value="1"/>
</dbReference>
<feature type="domain" description="Protein kinase" evidence="3">
    <location>
        <begin position="195"/>
        <end position="439"/>
    </location>
</feature>
<dbReference type="PANTHER" id="PTHR22961">
    <property type="entry name" value="SER/THR PROTEIN KINASE-TRB"/>
    <property type="match status" value="1"/>
</dbReference>
<evidence type="ECO:0000256" key="2">
    <source>
        <dbReference type="SAM" id="MobiDB-lite"/>
    </source>
</evidence>
<sequence>MMNSSSTNTAFQNPQQIIRITYPRTGIDHRKPDEQSLEQRLSSFLVCPPQTSSSGTSSATVPQIMNILNPVASTVATTNTNNVNGMLPNAKKCTFHRQCLHIQQTGQQQQQQLVQNVTQTQQQTHQNFMPLQTPSQQLLHSQLMQQQQARLSSNQIPASTNNSIVNRNTTQANRDAISTNTQPPQLNAALLQDRYLLLDMVDGSSFYKCIDIQTQKLLVCKIATNPCSNLLTAHFRLDGHPNVNFLEKVIQNSTQSYLFFEPSQGDLHSHVRVRKRLRENEARRLFRQMCEVVKTCHEQGIVLRDLKLRKFVFADAERTHIKLESLEDAIVLDNPTEDLLHDKRGCPAYVSPEILRANTTYSGKAADMWSLGVILYTMLVGRYPFNDSEHASLFAKISRGVYVVPECLSSKARCIIRALLRRDPEERITSEDILYHPWLKQDDEYREVISSKTSSTNDDQCVPEWHGDNDCDDSEMNGGGSEYDLN</sequence>
<name>A0A9N9WKR5_9DIPT</name>